<proteinExistence type="predicted"/>
<dbReference type="AlphaFoldDB" id="A0ABD1MGF9"/>
<comment type="caution">
    <text evidence="2">The sequence shown here is derived from an EMBL/GenBank/DDBJ whole genome shotgun (WGS) entry which is preliminary data.</text>
</comment>
<feature type="compositionally biased region" description="Acidic residues" evidence="1">
    <location>
        <begin position="110"/>
        <end position="119"/>
    </location>
</feature>
<protein>
    <submittedName>
        <fullName evidence="2">Uncharacterized protein</fullName>
    </submittedName>
</protein>
<evidence type="ECO:0000313" key="3">
    <source>
        <dbReference type="Proteomes" id="UP001603857"/>
    </source>
</evidence>
<keyword evidence="3" id="KW-1185">Reference proteome</keyword>
<name>A0ABD1MGF9_9FABA</name>
<accession>A0ABD1MGF9</accession>
<dbReference type="Proteomes" id="UP001603857">
    <property type="component" value="Unassembled WGS sequence"/>
</dbReference>
<reference evidence="2 3" key="1">
    <citation type="submission" date="2024-08" db="EMBL/GenBank/DDBJ databases">
        <title>Insights into the chromosomal genome structure of Flemingia macrophylla.</title>
        <authorList>
            <person name="Ding Y."/>
            <person name="Zhao Y."/>
            <person name="Bi W."/>
            <person name="Wu M."/>
            <person name="Zhao G."/>
            <person name="Gong Y."/>
            <person name="Li W."/>
            <person name="Zhang P."/>
        </authorList>
    </citation>
    <scope>NUCLEOTIDE SEQUENCE [LARGE SCALE GENOMIC DNA]</scope>
    <source>
        <strain evidence="2">DYQJB</strain>
        <tissue evidence="2">Leaf</tissue>
    </source>
</reference>
<organism evidence="2 3">
    <name type="scientific">Flemingia macrophylla</name>
    <dbReference type="NCBI Taxonomy" id="520843"/>
    <lineage>
        <taxon>Eukaryota</taxon>
        <taxon>Viridiplantae</taxon>
        <taxon>Streptophyta</taxon>
        <taxon>Embryophyta</taxon>
        <taxon>Tracheophyta</taxon>
        <taxon>Spermatophyta</taxon>
        <taxon>Magnoliopsida</taxon>
        <taxon>eudicotyledons</taxon>
        <taxon>Gunneridae</taxon>
        <taxon>Pentapetalae</taxon>
        <taxon>rosids</taxon>
        <taxon>fabids</taxon>
        <taxon>Fabales</taxon>
        <taxon>Fabaceae</taxon>
        <taxon>Papilionoideae</taxon>
        <taxon>50 kb inversion clade</taxon>
        <taxon>NPAAA clade</taxon>
        <taxon>indigoferoid/millettioid clade</taxon>
        <taxon>Phaseoleae</taxon>
        <taxon>Flemingia</taxon>
    </lineage>
</organism>
<feature type="region of interest" description="Disordered" evidence="1">
    <location>
        <begin position="108"/>
        <end position="134"/>
    </location>
</feature>
<dbReference type="EMBL" id="JBGMDY010000005">
    <property type="protein sequence ID" value="KAL2334834.1"/>
    <property type="molecule type" value="Genomic_DNA"/>
</dbReference>
<gene>
    <name evidence="2" type="ORF">Fmac_016047</name>
</gene>
<sequence length="134" mass="14154">MFYTIWSPFSNDASDMVEQNEELADDVAPVIVVITVIARVLGDDAVVDLEESVMPEQDEVANVVEAVDLLGGAMDGDVTDADLGRRVGAELLNNVSATVDDAAYPRAEAAEDGVIDNDEGGERVVDEGVAGSER</sequence>
<evidence type="ECO:0000256" key="1">
    <source>
        <dbReference type="SAM" id="MobiDB-lite"/>
    </source>
</evidence>
<feature type="compositionally biased region" description="Basic and acidic residues" evidence="1">
    <location>
        <begin position="120"/>
        <end position="134"/>
    </location>
</feature>
<evidence type="ECO:0000313" key="2">
    <source>
        <dbReference type="EMBL" id="KAL2334834.1"/>
    </source>
</evidence>